<accession>A0A645FLE8</accession>
<evidence type="ECO:0000313" key="1">
    <source>
        <dbReference type="EMBL" id="MPN13234.1"/>
    </source>
</evidence>
<name>A0A645FLE8_9ZZZZ</name>
<dbReference type="AlphaFoldDB" id="A0A645FLE8"/>
<organism evidence="1">
    <name type="scientific">bioreactor metagenome</name>
    <dbReference type="NCBI Taxonomy" id="1076179"/>
    <lineage>
        <taxon>unclassified sequences</taxon>
        <taxon>metagenomes</taxon>
        <taxon>ecological metagenomes</taxon>
    </lineage>
</organism>
<comment type="caution">
    <text evidence="1">The sequence shown here is derived from an EMBL/GenBank/DDBJ whole genome shotgun (WGS) entry which is preliminary data.</text>
</comment>
<reference evidence="1" key="1">
    <citation type="submission" date="2019-08" db="EMBL/GenBank/DDBJ databases">
        <authorList>
            <person name="Kucharzyk K."/>
            <person name="Murdoch R.W."/>
            <person name="Higgins S."/>
            <person name="Loffler F."/>
        </authorList>
    </citation>
    <scope>NUCLEOTIDE SEQUENCE</scope>
</reference>
<dbReference type="EMBL" id="VSSQ01059722">
    <property type="protein sequence ID" value="MPN13234.1"/>
    <property type="molecule type" value="Genomic_DNA"/>
</dbReference>
<proteinExistence type="predicted"/>
<sequence length="63" mass="6677">MRLRVPIELSIAALTMKYMMLNTTTSMTTISNSKDLFGFAGFNAGAAGSYNTASAFTPDSDSS</sequence>
<protein>
    <submittedName>
        <fullName evidence="1">Uncharacterized protein</fullName>
    </submittedName>
</protein>
<gene>
    <name evidence="1" type="ORF">SDC9_160555</name>
</gene>